<accession>A0A6J4QVT1</accession>
<gene>
    <name evidence="1" type="ORF">AVDCRST_MAG01-01-4887</name>
</gene>
<dbReference type="EMBL" id="CADCUW010000636">
    <property type="protein sequence ID" value="CAA9453646.1"/>
    <property type="molecule type" value="Genomic_DNA"/>
</dbReference>
<dbReference type="AlphaFoldDB" id="A0A6J4QVT1"/>
<protein>
    <submittedName>
        <fullName evidence="1">Uncharacterized protein</fullName>
    </submittedName>
</protein>
<evidence type="ECO:0000313" key="1">
    <source>
        <dbReference type="EMBL" id="CAA9453646.1"/>
    </source>
</evidence>
<sequence length="198" mass="20803">MRAPEHFAYAFSGLEVLLADFGTGGIPEGDLRREAFRWMREDARGSLAMCKAAIFAMRHEAASGGLAANSETARATVRGLGVVERAVDPPENPHSPLVPTPARAPEALKRRAPDARIFRLGKAQILAEPGGAAGWHISVSHPERFPYFEELMAACGVTGDADKRFAALIPAAKASSEGSGFLVHLVEAVAGGTEGSGA</sequence>
<name>A0A6J4QVT1_9ACTN</name>
<proteinExistence type="predicted"/>
<organism evidence="1">
    <name type="scientific">uncultured Rubrobacteraceae bacterium</name>
    <dbReference type="NCBI Taxonomy" id="349277"/>
    <lineage>
        <taxon>Bacteria</taxon>
        <taxon>Bacillati</taxon>
        <taxon>Actinomycetota</taxon>
        <taxon>Rubrobacteria</taxon>
        <taxon>Rubrobacterales</taxon>
        <taxon>Rubrobacteraceae</taxon>
        <taxon>environmental samples</taxon>
    </lineage>
</organism>
<reference evidence="1" key="1">
    <citation type="submission" date="2020-02" db="EMBL/GenBank/DDBJ databases">
        <authorList>
            <person name="Meier V. D."/>
        </authorList>
    </citation>
    <scope>NUCLEOTIDE SEQUENCE</scope>
    <source>
        <strain evidence="1">AVDCRST_MAG01</strain>
    </source>
</reference>